<name>B8J5M7_ANAD2</name>
<dbReference type="Gene3D" id="1.20.58.520">
    <property type="entry name" value="Amidohydrolase"/>
    <property type="match status" value="1"/>
</dbReference>
<dbReference type="SUPFAM" id="SSF51556">
    <property type="entry name" value="Metallo-dependent hydrolases"/>
    <property type="match status" value="1"/>
</dbReference>
<evidence type="ECO:0000313" key="3">
    <source>
        <dbReference type="Proteomes" id="UP000007089"/>
    </source>
</evidence>
<gene>
    <name evidence="2" type="ordered locus">A2cp1_1630</name>
</gene>
<evidence type="ECO:0000256" key="1">
    <source>
        <dbReference type="SAM" id="SignalP"/>
    </source>
</evidence>
<dbReference type="AlphaFoldDB" id="B8J5M7"/>
<protein>
    <submittedName>
        <fullName evidence="2">Amidohydrolase</fullName>
    </submittedName>
</protein>
<dbReference type="GO" id="GO:0016810">
    <property type="term" value="F:hydrolase activity, acting on carbon-nitrogen (but not peptide) bonds"/>
    <property type="evidence" value="ECO:0007669"/>
    <property type="project" value="InterPro"/>
</dbReference>
<reference evidence="2" key="1">
    <citation type="submission" date="2009-01" db="EMBL/GenBank/DDBJ databases">
        <title>Complete sequence of Anaeromyxobacter dehalogenans 2CP-1.</title>
        <authorList>
            <consortium name="US DOE Joint Genome Institute"/>
            <person name="Lucas S."/>
            <person name="Copeland A."/>
            <person name="Lapidus A."/>
            <person name="Glavina del Rio T."/>
            <person name="Dalin E."/>
            <person name="Tice H."/>
            <person name="Bruce D."/>
            <person name="Goodwin L."/>
            <person name="Pitluck S."/>
            <person name="Saunders E."/>
            <person name="Brettin T."/>
            <person name="Detter J.C."/>
            <person name="Han C."/>
            <person name="Larimer F."/>
            <person name="Land M."/>
            <person name="Hauser L."/>
            <person name="Kyrpides N."/>
            <person name="Ovchinnikova G."/>
            <person name="Beliaev A.S."/>
            <person name="Richardson P."/>
        </authorList>
    </citation>
    <scope>NUCLEOTIDE SEQUENCE</scope>
    <source>
        <strain evidence="2">2CP-1</strain>
    </source>
</reference>
<organism evidence="2 3">
    <name type="scientific">Anaeromyxobacter dehalogenans (strain ATCC BAA-258 / DSM 21875 / 2CP-1)</name>
    <dbReference type="NCBI Taxonomy" id="455488"/>
    <lineage>
        <taxon>Bacteria</taxon>
        <taxon>Pseudomonadati</taxon>
        <taxon>Myxococcota</taxon>
        <taxon>Myxococcia</taxon>
        <taxon>Myxococcales</taxon>
        <taxon>Cystobacterineae</taxon>
        <taxon>Anaeromyxobacteraceae</taxon>
        <taxon>Anaeromyxobacter</taxon>
    </lineage>
</organism>
<keyword evidence="3" id="KW-1185">Reference proteome</keyword>
<dbReference type="InterPro" id="IPR051781">
    <property type="entry name" value="Metallo-dep_Hydrolase"/>
</dbReference>
<evidence type="ECO:0000313" key="2">
    <source>
        <dbReference type="EMBL" id="ACL64974.1"/>
    </source>
</evidence>
<dbReference type="InterPro" id="IPR032466">
    <property type="entry name" value="Metal_Hydrolase"/>
</dbReference>
<feature type="signal peptide" evidence="1">
    <location>
        <begin position="1"/>
        <end position="20"/>
    </location>
</feature>
<dbReference type="PROSITE" id="PS51257">
    <property type="entry name" value="PROKAR_LIPOPROTEIN"/>
    <property type="match status" value="1"/>
</dbReference>
<dbReference type="PANTHER" id="PTHR43135">
    <property type="entry name" value="ALPHA-D-RIBOSE 1-METHYLPHOSPHONATE 5-TRIPHOSPHATE DIPHOSPHATASE"/>
    <property type="match status" value="1"/>
</dbReference>
<proteinExistence type="predicted"/>
<dbReference type="EMBL" id="CP001359">
    <property type="protein sequence ID" value="ACL64974.1"/>
    <property type="molecule type" value="Genomic_DNA"/>
</dbReference>
<feature type="chain" id="PRO_5002875122" evidence="1">
    <location>
        <begin position="21"/>
        <end position="424"/>
    </location>
</feature>
<dbReference type="PANTHER" id="PTHR43135:SF3">
    <property type="entry name" value="ALPHA-D-RIBOSE 1-METHYLPHOSPHONATE 5-TRIPHOSPHATE DIPHOSPHATASE"/>
    <property type="match status" value="1"/>
</dbReference>
<dbReference type="InterPro" id="IPR011059">
    <property type="entry name" value="Metal-dep_hydrolase_composite"/>
</dbReference>
<dbReference type="Gene3D" id="2.30.40.10">
    <property type="entry name" value="Urease, subunit C, domain 1"/>
    <property type="match status" value="1"/>
</dbReference>
<dbReference type="Proteomes" id="UP000007089">
    <property type="component" value="Chromosome"/>
</dbReference>
<dbReference type="Gene3D" id="3.40.50.10910">
    <property type="entry name" value="Amidohydrolase"/>
    <property type="match status" value="1"/>
</dbReference>
<dbReference type="RefSeq" id="WP_012632902.1">
    <property type="nucleotide sequence ID" value="NC_011891.1"/>
</dbReference>
<dbReference type="KEGG" id="acp:A2cp1_1630"/>
<sequence length="424" mass="46192">MKRPVLACLALLAVSACLPAASQRRVPAVEYRNGHWFDGARFVDRTMWGVGDRFSETAPTGTGTVTVVDLRGGFVVPPYAEGHNHWLEPALVDAYIQTYLRDGVFYVQDQGTSPKSHDAMRAALGAPTSVDFVSAHQGFTGPGGHPMELIDQLAAMGILPADWATTHGEGEALFAVASEADVDRAWPKLLAGRPDFVKLFLVHSDEYAARRDDRTLTPRQRGLDPALVPAIVRRAHAANLRVSAHIEDAHDFHVAVAGGVDEIAHLPFVSADAPDAYLLDDADCEAAGRRKVSISTTFDFLGDAPGPRQLEVARANLRNLQRHGVLIAIGTDLFRQTPRVEVERIARFHLLTNLEILVAWAVTTPQVIFPGRKIGRLADRYEASFLVLGADPLRDPANLEHIVDRVKRGRAVVPGPETLPPLGR</sequence>
<dbReference type="Gene3D" id="3.30.110.90">
    <property type="entry name" value="Amidohydrolase"/>
    <property type="match status" value="1"/>
</dbReference>
<accession>B8J5M7</accession>
<dbReference type="HOGENOM" id="CLU_582270_0_0_7"/>
<keyword evidence="1" id="KW-0732">Signal</keyword>